<reference evidence="2 3" key="1">
    <citation type="submission" date="2015-01" db="EMBL/GenBank/DDBJ databases">
        <title>Evolution of Trichinella species and genotypes.</title>
        <authorList>
            <person name="Korhonen P.K."/>
            <person name="Edoardo P."/>
            <person name="Giuseppe L.R."/>
            <person name="Gasser R.B."/>
        </authorList>
    </citation>
    <scope>NUCLEOTIDE SEQUENCE [LARGE SCALE GENOMIC DNA]</scope>
    <source>
        <strain evidence="2">ISS37</strain>
    </source>
</reference>
<dbReference type="OrthoDB" id="10304208at2759"/>
<name>A0A0V0S232_9BILA</name>
<dbReference type="AlphaFoldDB" id="A0A0V0S232"/>
<proteinExistence type="predicted"/>
<organism evidence="2 3">
    <name type="scientific">Trichinella nelsoni</name>
    <dbReference type="NCBI Taxonomy" id="6336"/>
    <lineage>
        <taxon>Eukaryota</taxon>
        <taxon>Metazoa</taxon>
        <taxon>Ecdysozoa</taxon>
        <taxon>Nematoda</taxon>
        <taxon>Enoplea</taxon>
        <taxon>Dorylaimia</taxon>
        <taxon>Trichinellida</taxon>
        <taxon>Trichinellidae</taxon>
        <taxon>Trichinella</taxon>
    </lineage>
</organism>
<evidence type="ECO:0000313" key="2">
    <source>
        <dbReference type="EMBL" id="KRX20753.1"/>
    </source>
</evidence>
<keyword evidence="1" id="KW-0472">Membrane</keyword>
<keyword evidence="1" id="KW-1133">Transmembrane helix</keyword>
<comment type="caution">
    <text evidence="2">The sequence shown here is derived from an EMBL/GenBank/DDBJ whole genome shotgun (WGS) entry which is preliminary data.</text>
</comment>
<evidence type="ECO:0000256" key="1">
    <source>
        <dbReference type="SAM" id="Phobius"/>
    </source>
</evidence>
<protein>
    <submittedName>
        <fullName evidence="2">Uncharacterized protein</fullName>
    </submittedName>
</protein>
<evidence type="ECO:0000313" key="3">
    <source>
        <dbReference type="Proteomes" id="UP000054630"/>
    </source>
</evidence>
<keyword evidence="3" id="KW-1185">Reference proteome</keyword>
<sequence>MHYVFTQILRYSDAMLDRASIGWQFCASRHVWTSFQAYHQFRNRATEASQTNRPFAAFVIVIFGFSIYVGIAVVLNEAIYERSLIHRIKTYRLASFAPFIEIISVTSLQIREC</sequence>
<gene>
    <name evidence="2" type="ORF">T07_8756</name>
</gene>
<feature type="transmembrane region" description="Helical" evidence="1">
    <location>
        <begin position="55"/>
        <end position="79"/>
    </location>
</feature>
<dbReference type="Proteomes" id="UP000054630">
    <property type="component" value="Unassembled WGS sequence"/>
</dbReference>
<dbReference type="EMBL" id="JYDL01000045">
    <property type="protein sequence ID" value="KRX20753.1"/>
    <property type="molecule type" value="Genomic_DNA"/>
</dbReference>
<accession>A0A0V0S232</accession>
<keyword evidence="1" id="KW-0812">Transmembrane</keyword>